<keyword evidence="1" id="KW-0378">Hydrolase</keyword>
<evidence type="ECO:0000313" key="4">
    <source>
        <dbReference type="EMBL" id="PSR81082.1"/>
    </source>
</evidence>
<dbReference type="AlphaFoldDB" id="A0A2T3A1K4"/>
<keyword evidence="5" id="KW-1185">Reference proteome</keyword>
<dbReference type="InterPro" id="IPR008979">
    <property type="entry name" value="Galactose-bd-like_sf"/>
</dbReference>
<dbReference type="SUPFAM" id="SSF53474">
    <property type="entry name" value="alpha/beta-Hydrolases"/>
    <property type="match status" value="1"/>
</dbReference>
<dbReference type="Gene3D" id="2.60.120.260">
    <property type="entry name" value="Galactose-binding domain-like"/>
    <property type="match status" value="1"/>
</dbReference>
<dbReference type="InParanoid" id="A0A2T3A1K4"/>
<feature type="region of interest" description="Disordered" evidence="2">
    <location>
        <begin position="281"/>
        <end position="302"/>
    </location>
</feature>
<name>A0A2T3A1K4_9PEZI</name>
<dbReference type="GO" id="GO:0008239">
    <property type="term" value="F:dipeptidyl-peptidase activity"/>
    <property type="evidence" value="ECO:0007669"/>
    <property type="project" value="InterPro"/>
</dbReference>
<sequence>MRQQAWYTGRFATFGMSYLGYTQWSIMAARYDSPRYNYSDAEKRAAAREHAAAVVLVGPHNFADLVWGTGAMWLAAVDWAGATQTMGQKGIARAMWDMVQLTRNPDGDVETKRGVPLLTAVERRFEEGSTLAWLREHVKGSREQIQGERAREYWRRMDQSRALETTEVPVLLVGGWVDVFVRETVKQWRRLDERGVTVGLTMGGRSHADADQDMREMFDWFETHLAQKPDAKRRPARARVQVMTTGPDANKDEWKWFSSWPPANIQPVHLGLAADGQLLFPSDTPSQTKTTTDTASFTFDPHHPTPTYGGDLLFGGGYVDDSALADRSDVLAFTTPPLSRSVEIHGRPRIELLHRSDNPHVDLFIRLCGVEFKSGTAVSRNICQAYQRLDPQRGVGASGGGKTTVKVVLELSDCAHRFHAGTAIRVVVAGGNFPHYSVNLGTGEAQATGTVMRPATHTVVLGEKEGSRLVLPVLTVE</sequence>
<proteinExistence type="predicted"/>
<gene>
    <name evidence="4" type="ORF">BD289DRAFT_439550</name>
</gene>
<reference evidence="4 5" key="1">
    <citation type="journal article" date="2018" name="Mycol. Prog.">
        <title>Coniella lustricola, a new species from submerged detritus.</title>
        <authorList>
            <person name="Raudabaugh D.B."/>
            <person name="Iturriaga T."/>
            <person name="Carver A."/>
            <person name="Mondo S."/>
            <person name="Pangilinan J."/>
            <person name="Lipzen A."/>
            <person name="He G."/>
            <person name="Amirebrahimi M."/>
            <person name="Grigoriev I.V."/>
            <person name="Miller A.N."/>
        </authorList>
    </citation>
    <scope>NUCLEOTIDE SEQUENCE [LARGE SCALE GENOMIC DNA]</scope>
    <source>
        <strain evidence="4 5">B22-T-1</strain>
    </source>
</reference>
<dbReference type="InterPro" id="IPR013736">
    <property type="entry name" value="Xaa-Pro_dipept_C"/>
</dbReference>
<dbReference type="InterPro" id="IPR029058">
    <property type="entry name" value="AB_hydrolase_fold"/>
</dbReference>
<dbReference type="Proteomes" id="UP000241462">
    <property type="component" value="Unassembled WGS sequence"/>
</dbReference>
<evidence type="ECO:0000256" key="1">
    <source>
        <dbReference type="ARBA" id="ARBA00022801"/>
    </source>
</evidence>
<dbReference type="Pfam" id="PF08530">
    <property type="entry name" value="PepX_C"/>
    <property type="match status" value="1"/>
</dbReference>
<dbReference type="NCBIfam" id="TIGR00976">
    <property type="entry name" value="CocE_NonD"/>
    <property type="match status" value="1"/>
</dbReference>
<organism evidence="4 5">
    <name type="scientific">Coniella lustricola</name>
    <dbReference type="NCBI Taxonomy" id="2025994"/>
    <lineage>
        <taxon>Eukaryota</taxon>
        <taxon>Fungi</taxon>
        <taxon>Dikarya</taxon>
        <taxon>Ascomycota</taxon>
        <taxon>Pezizomycotina</taxon>
        <taxon>Sordariomycetes</taxon>
        <taxon>Sordariomycetidae</taxon>
        <taxon>Diaporthales</taxon>
        <taxon>Schizoparmaceae</taxon>
        <taxon>Coniella</taxon>
    </lineage>
</organism>
<accession>A0A2T3A1K4</accession>
<dbReference type="InterPro" id="IPR005674">
    <property type="entry name" value="CocE/Ser_esterase"/>
</dbReference>
<feature type="compositionally biased region" description="Low complexity" evidence="2">
    <location>
        <begin position="281"/>
        <end position="299"/>
    </location>
</feature>
<evidence type="ECO:0000313" key="5">
    <source>
        <dbReference type="Proteomes" id="UP000241462"/>
    </source>
</evidence>
<dbReference type="Gene3D" id="3.40.50.1820">
    <property type="entry name" value="alpha/beta hydrolase"/>
    <property type="match status" value="2"/>
</dbReference>
<dbReference type="SUPFAM" id="SSF49785">
    <property type="entry name" value="Galactose-binding domain-like"/>
    <property type="match status" value="1"/>
</dbReference>
<dbReference type="STRING" id="2025994.A0A2T3A1K4"/>
<dbReference type="Pfam" id="PF02129">
    <property type="entry name" value="Peptidase_S15"/>
    <property type="match status" value="1"/>
</dbReference>
<feature type="domain" description="Xaa-Pro dipeptidyl-peptidase C-terminal" evidence="3">
    <location>
        <begin position="218"/>
        <end position="470"/>
    </location>
</feature>
<evidence type="ECO:0000259" key="3">
    <source>
        <dbReference type="SMART" id="SM00939"/>
    </source>
</evidence>
<dbReference type="EMBL" id="KZ678510">
    <property type="protein sequence ID" value="PSR81082.1"/>
    <property type="molecule type" value="Genomic_DNA"/>
</dbReference>
<protein>
    <submittedName>
        <fullName evidence="4">Galactose-binding domain-like protein</fullName>
    </submittedName>
</protein>
<dbReference type="SMART" id="SM00939">
    <property type="entry name" value="PepX_C"/>
    <property type="match status" value="1"/>
</dbReference>
<evidence type="ECO:0000256" key="2">
    <source>
        <dbReference type="SAM" id="MobiDB-lite"/>
    </source>
</evidence>
<dbReference type="OrthoDB" id="416441at2759"/>
<dbReference type="InterPro" id="IPR000383">
    <property type="entry name" value="Xaa-Pro-like_dom"/>
</dbReference>